<comment type="caution">
    <text evidence="1">The sequence shown here is derived from an EMBL/GenBank/DDBJ whole genome shotgun (WGS) entry which is preliminary data.</text>
</comment>
<proteinExistence type="predicted"/>
<accession>A0A9Q1BNF3</accession>
<dbReference type="EMBL" id="JAIZAY010000014">
    <property type="protein sequence ID" value="KAJ8029721.1"/>
    <property type="molecule type" value="Genomic_DNA"/>
</dbReference>
<evidence type="ECO:0000313" key="2">
    <source>
        <dbReference type="Proteomes" id="UP001152320"/>
    </source>
</evidence>
<dbReference type="Proteomes" id="UP001152320">
    <property type="component" value="Chromosome 14"/>
</dbReference>
<evidence type="ECO:0000313" key="1">
    <source>
        <dbReference type="EMBL" id="KAJ8029721.1"/>
    </source>
</evidence>
<organism evidence="1 2">
    <name type="scientific">Holothuria leucospilota</name>
    <name type="common">Black long sea cucumber</name>
    <name type="synonym">Mertensiothuria leucospilota</name>
    <dbReference type="NCBI Taxonomy" id="206669"/>
    <lineage>
        <taxon>Eukaryota</taxon>
        <taxon>Metazoa</taxon>
        <taxon>Echinodermata</taxon>
        <taxon>Eleutherozoa</taxon>
        <taxon>Echinozoa</taxon>
        <taxon>Holothuroidea</taxon>
        <taxon>Aspidochirotacea</taxon>
        <taxon>Aspidochirotida</taxon>
        <taxon>Holothuriidae</taxon>
        <taxon>Holothuria</taxon>
    </lineage>
</organism>
<keyword evidence="2" id="KW-1185">Reference proteome</keyword>
<gene>
    <name evidence="1" type="ORF">HOLleu_29186</name>
</gene>
<dbReference type="AlphaFoldDB" id="A0A9Q1BNF3"/>
<name>A0A9Q1BNF3_HOLLE</name>
<reference evidence="1" key="1">
    <citation type="submission" date="2021-10" db="EMBL/GenBank/DDBJ databases">
        <title>Tropical sea cucumber genome reveals ecological adaptation and Cuvierian tubules defense mechanism.</title>
        <authorList>
            <person name="Chen T."/>
        </authorList>
    </citation>
    <scope>NUCLEOTIDE SEQUENCE</scope>
    <source>
        <strain evidence="1">Nanhai2018</strain>
        <tissue evidence="1">Muscle</tissue>
    </source>
</reference>
<sequence length="69" mass="7946">MSASEFCDLEEVTSDRYLGVILDNKLNFNIKHIEEITNKATRLLNLCHRNLSYMCSREIKTTAMLLSPP</sequence>
<protein>
    <submittedName>
        <fullName evidence="1">Uncharacterized protein</fullName>
    </submittedName>
</protein>